<keyword evidence="2" id="KW-1185">Reference proteome</keyword>
<evidence type="ECO:0000313" key="1">
    <source>
        <dbReference type="EMBL" id="QAB18709.1"/>
    </source>
</evidence>
<protein>
    <recommendedName>
        <fullName evidence="3">HNH endonuclease</fullName>
    </recommendedName>
</protein>
<proteinExistence type="predicted"/>
<name>A0ABX5QHZ0_9MICO</name>
<accession>A0ABX5QHZ0</accession>
<dbReference type="EMBL" id="CP035037">
    <property type="protein sequence ID" value="QAB18709.1"/>
    <property type="molecule type" value="Genomic_DNA"/>
</dbReference>
<organism evidence="1 2">
    <name type="scientific">Leucobacter muris</name>
    <dbReference type="NCBI Taxonomy" id="1935379"/>
    <lineage>
        <taxon>Bacteria</taxon>
        <taxon>Bacillati</taxon>
        <taxon>Actinomycetota</taxon>
        <taxon>Actinomycetes</taxon>
        <taxon>Micrococcales</taxon>
        <taxon>Microbacteriaceae</taxon>
        <taxon>Leucobacter</taxon>
    </lineage>
</organism>
<dbReference type="Proteomes" id="UP000285768">
    <property type="component" value="Chromosome"/>
</dbReference>
<evidence type="ECO:0000313" key="2">
    <source>
        <dbReference type="Proteomes" id="UP000285768"/>
    </source>
</evidence>
<dbReference type="RefSeq" id="WP_128387483.1">
    <property type="nucleotide sequence ID" value="NZ_CP035037.1"/>
</dbReference>
<gene>
    <name evidence="1" type="ORF">Leucomu_13025</name>
</gene>
<evidence type="ECO:0008006" key="3">
    <source>
        <dbReference type="Google" id="ProtNLM"/>
    </source>
</evidence>
<sequence>MTAPTKATRQDMYERDLDRCAACGRTDRLTHQHRRAVGMGGSKTPPSITDSLTLCFECNWRAEHDLQTFALIYGWKVRRWVQDPSAVPVFYAHSIGWARLTDGGAALPIHADEAAEMMREVYGEEWDEWREQVGAVAPVRR</sequence>
<reference evidence="1 2" key="1">
    <citation type="submission" date="2019-01" db="EMBL/GenBank/DDBJ databases">
        <title>Leucobacter muris sp. nov. isolated from the nose of a laboratory mouse.</title>
        <authorList>
            <person name="Benga L."/>
            <person name="Sproeer C."/>
            <person name="Schumann P."/>
            <person name="Verbarg S."/>
            <person name="Bunk B."/>
            <person name="Engelhardt E."/>
            <person name="Benten P.M."/>
            <person name="Sager M."/>
        </authorList>
    </citation>
    <scope>NUCLEOTIDE SEQUENCE [LARGE SCALE GENOMIC DNA]</scope>
    <source>
        <strain evidence="1 2">DSM 101948</strain>
    </source>
</reference>